<sequence length="118" mass="13866">MHMEKKEDKWRKPRSVKGWIESFVGQFRSLVNSVRWSSERQLCKFAIDVVLRLCFSANLVVIVTPQEERNLNDNVKQIFTLNNRQLCKFAIDVVLRLCFSANLVVIVTPQEERNLNDK</sequence>
<comment type="caution">
    <text evidence="1">The sequence shown here is derived from an EMBL/GenBank/DDBJ whole genome shotgun (WGS) entry which is preliminary data.</text>
</comment>
<keyword evidence="2" id="KW-1185">Reference proteome</keyword>
<dbReference type="OrthoDB" id="5930821at2759"/>
<name>A0A0V0TYR6_9BILA</name>
<reference evidence="1 2" key="1">
    <citation type="submission" date="2015-01" db="EMBL/GenBank/DDBJ databases">
        <title>Evolution of Trichinella species and genotypes.</title>
        <authorList>
            <person name="Korhonen P.K."/>
            <person name="Edoardo P."/>
            <person name="Giuseppe L.R."/>
            <person name="Gasser R.B."/>
        </authorList>
    </citation>
    <scope>NUCLEOTIDE SEQUENCE [LARGE SCALE GENOMIC DNA]</scope>
    <source>
        <strain evidence="1">ISS417</strain>
    </source>
</reference>
<evidence type="ECO:0000313" key="2">
    <source>
        <dbReference type="Proteomes" id="UP000055048"/>
    </source>
</evidence>
<proteinExistence type="predicted"/>
<dbReference type="AlphaFoldDB" id="A0A0V0TYR6"/>
<gene>
    <name evidence="1" type="ORF">T05_4676</name>
</gene>
<dbReference type="Proteomes" id="UP000055048">
    <property type="component" value="Unassembled WGS sequence"/>
</dbReference>
<evidence type="ECO:0000313" key="1">
    <source>
        <dbReference type="EMBL" id="KRX44154.1"/>
    </source>
</evidence>
<accession>A0A0V0TYR6</accession>
<protein>
    <submittedName>
        <fullName evidence="1">Uncharacterized protein</fullName>
    </submittedName>
</protein>
<dbReference type="EMBL" id="JYDJ01000103">
    <property type="protein sequence ID" value="KRX44154.1"/>
    <property type="molecule type" value="Genomic_DNA"/>
</dbReference>
<organism evidence="1 2">
    <name type="scientific">Trichinella murrelli</name>
    <dbReference type="NCBI Taxonomy" id="144512"/>
    <lineage>
        <taxon>Eukaryota</taxon>
        <taxon>Metazoa</taxon>
        <taxon>Ecdysozoa</taxon>
        <taxon>Nematoda</taxon>
        <taxon>Enoplea</taxon>
        <taxon>Dorylaimia</taxon>
        <taxon>Trichinellida</taxon>
        <taxon>Trichinellidae</taxon>
        <taxon>Trichinella</taxon>
    </lineage>
</organism>